<reference evidence="11 12" key="1">
    <citation type="journal article" date="2022" name="Gigascience">
        <title>A chromosome-level genome assembly and annotation of the desert horned lizard, Phrynosoma platyrhinos, provides insight into chromosomal rearrangements among reptiles.</title>
        <authorList>
            <person name="Koochekian N."/>
            <person name="Ascanio A."/>
            <person name="Farleigh K."/>
            <person name="Card D.C."/>
            <person name="Schield D.R."/>
            <person name="Castoe T.A."/>
            <person name="Jezkova T."/>
        </authorList>
    </citation>
    <scope>NUCLEOTIDE SEQUENCE [LARGE SCALE GENOMIC DNA]</scope>
    <source>
        <strain evidence="11">NK-2021</strain>
    </source>
</reference>
<protein>
    <recommendedName>
        <fullName evidence="7">Small ribosomal subunit protein uS15m</fullName>
    </recommendedName>
    <alternativeName>
        <fullName evidence="8">28S ribosomal protein S15, mitochondrial</fullName>
    </alternativeName>
</protein>
<dbReference type="InterPro" id="IPR052137">
    <property type="entry name" value="uS15_ribosomal"/>
</dbReference>
<evidence type="ECO:0000256" key="4">
    <source>
        <dbReference type="ARBA" id="ARBA00022980"/>
    </source>
</evidence>
<evidence type="ECO:0000256" key="9">
    <source>
        <dbReference type="RuleBase" id="RU003919"/>
    </source>
</evidence>
<dbReference type="NCBIfam" id="TIGR00952">
    <property type="entry name" value="S15_bact"/>
    <property type="match status" value="1"/>
</dbReference>
<dbReference type="HAMAP" id="MF_01343_B">
    <property type="entry name" value="Ribosomal_uS15_B"/>
    <property type="match status" value="1"/>
</dbReference>
<dbReference type="CDD" id="cd00353">
    <property type="entry name" value="Ribosomal_S15p_S13e"/>
    <property type="match status" value="1"/>
</dbReference>
<feature type="compositionally biased region" description="Basic and acidic residues" evidence="10">
    <location>
        <begin position="212"/>
        <end position="225"/>
    </location>
</feature>
<keyword evidence="4 9" id="KW-0689">Ribosomal protein</keyword>
<dbReference type="SUPFAM" id="SSF47060">
    <property type="entry name" value="S15/NS1 RNA-binding domain"/>
    <property type="match status" value="1"/>
</dbReference>
<evidence type="ECO:0000256" key="7">
    <source>
        <dbReference type="ARBA" id="ARBA00035249"/>
    </source>
</evidence>
<comment type="subcellular location">
    <subcellularLocation>
        <location evidence="1">Mitochondrion</location>
    </subcellularLocation>
</comment>
<dbReference type="InterPro" id="IPR000589">
    <property type="entry name" value="Ribosomal_uS15"/>
</dbReference>
<evidence type="ECO:0000256" key="2">
    <source>
        <dbReference type="ARBA" id="ARBA00008434"/>
    </source>
</evidence>
<dbReference type="InterPro" id="IPR005290">
    <property type="entry name" value="Ribosomal_uS15_bac-type"/>
</dbReference>
<evidence type="ECO:0000256" key="10">
    <source>
        <dbReference type="SAM" id="MobiDB-lite"/>
    </source>
</evidence>
<organism evidence="11 12">
    <name type="scientific">Phrynosoma platyrhinos</name>
    <name type="common">Desert horned lizard</name>
    <dbReference type="NCBI Taxonomy" id="52577"/>
    <lineage>
        <taxon>Eukaryota</taxon>
        <taxon>Metazoa</taxon>
        <taxon>Chordata</taxon>
        <taxon>Craniata</taxon>
        <taxon>Vertebrata</taxon>
        <taxon>Euteleostomi</taxon>
        <taxon>Lepidosauria</taxon>
        <taxon>Squamata</taxon>
        <taxon>Bifurcata</taxon>
        <taxon>Unidentata</taxon>
        <taxon>Episquamata</taxon>
        <taxon>Toxicofera</taxon>
        <taxon>Iguania</taxon>
        <taxon>Phrynosomatidae</taxon>
        <taxon>Phrynosomatinae</taxon>
        <taxon>Phrynosoma</taxon>
    </lineage>
</organism>
<dbReference type="PANTHER" id="PTHR46685:SF1">
    <property type="entry name" value="SMALL RIBOSOMAL SUBUNIT PROTEIN US15M"/>
    <property type="match status" value="1"/>
</dbReference>
<keyword evidence="12" id="KW-1185">Reference proteome</keyword>
<feature type="region of interest" description="Disordered" evidence="10">
    <location>
        <begin position="212"/>
        <end position="238"/>
    </location>
</feature>
<comment type="caution">
    <text evidence="11">The sequence shown here is derived from an EMBL/GenBank/DDBJ whole genome shotgun (WGS) entry which is preliminary data.</text>
</comment>
<keyword evidence="3" id="KW-0809">Transit peptide</keyword>
<dbReference type="Gene3D" id="1.10.287.10">
    <property type="entry name" value="S15/NS1, RNA-binding"/>
    <property type="match status" value="1"/>
</dbReference>
<evidence type="ECO:0000256" key="5">
    <source>
        <dbReference type="ARBA" id="ARBA00023128"/>
    </source>
</evidence>
<evidence type="ECO:0000256" key="1">
    <source>
        <dbReference type="ARBA" id="ARBA00004173"/>
    </source>
</evidence>
<keyword evidence="5" id="KW-0496">Mitochondrion</keyword>
<evidence type="ECO:0000256" key="6">
    <source>
        <dbReference type="ARBA" id="ARBA00023274"/>
    </source>
</evidence>
<gene>
    <name evidence="11" type="ORF">JD844_005150</name>
</gene>
<sequence>MWLLRGAWALRRAGSGRLGLGVLPSKSPLLPAARDYARPVRRKKQEITSHLNDLPPTMLQWKYVNVPAVNQVDDVVRKMLSLEMASQKEKVKIKKEQLADKVRKSPNDNGSFEVQIAYLTAKIRTIQEHLHLHPKDKANRRGMLMVIDQRKMLLKYLRNSRYDAFENTCKQLDIEYVPPPQYHRRPTRRWIAKKALCIKVFQEVQKLKAQGELKPRRRGQERAKPIEGAVLQNEGTPV</sequence>
<evidence type="ECO:0000313" key="12">
    <source>
        <dbReference type="Proteomes" id="UP000826234"/>
    </source>
</evidence>
<dbReference type="Pfam" id="PF00312">
    <property type="entry name" value="Ribosomal_S15"/>
    <property type="match status" value="1"/>
</dbReference>
<evidence type="ECO:0000256" key="3">
    <source>
        <dbReference type="ARBA" id="ARBA00022946"/>
    </source>
</evidence>
<evidence type="ECO:0000256" key="8">
    <source>
        <dbReference type="ARBA" id="ARBA00035528"/>
    </source>
</evidence>
<dbReference type="SMART" id="SM01387">
    <property type="entry name" value="Ribosomal_S15"/>
    <property type="match status" value="1"/>
</dbReference>
<keyword evidence="6 9" id="KW-0687">Ribonucleoprotein</keyword>
<dbReference type="InterPro" id="IPR009068">
    <property type="entry name" value="uS15_NS1_RNA-bd_sf"/>
</dbReference>
<proteinExistence type="inferred from homology"/>
<dbReference type="EMBL" id="JAIPUX010000035">
    <property type="protein sequence ID" value="KAH0631063.1"/>
    <property type="molecule type" value="Genomic_DNA"/>
</dbReference>
<comment type="similarity">
    <text evidence="2 9">Belongs to the universal ribosomal protein uS15 family.</text>
</comment>
<dbReference type="PANTHER" id="PTHR46685">
    <property type="entry name" value="28S RIBOSOMAL PROTEIN S15, MITOCHONDRIAL"/>
    <property type="match status" value="1"/>
</dbReference>
<evidence type="ECO:0000313" key="11">
    <source>
        <dbReference type="EMBL" id="KAH0631063.1"/>
    </source>
</evidence>
<name>A0ABQ7TN07_PHRPL</name>
<dbReference type="Proteomes" id="UP000826234">
    <property type="component" value="Unassembled WGS sequence"/>
</dbReference>
<accession>A0ABQ7TN07</accession>